<sequence>MTHDASHTSDMQRRIIHELEAQPDVVPADEIERRTAFLAQYLRESGAKGLVLGISGGQDSTLAGRLCQLACERVRAEGGEAQFYAMRLPYGVQFDEADAQTALDFIRPDVRLTVNIKPATDAMEAACEAALHAAGAGAGDPIGDFTKGNIKARQRMIAQYTVAGQLGLLVVGTDHAAEAITGFFTKFGDGAADLMPLNGLNKRQGAALLRELGAPASTWEKVPTADLEEDRPALPDEVALGLRYRDIDDYLEGKAVDAEVAAKLEGYFRRSAHKRALPAVPPAAQ</sequence>
<feature type="binding site" evidence="8">
    <location>
        <position position="193"/>
    </location>
    <ligand>
        <name>deamido-NAD(+)</name>
        <dbReference type="ChEBI" id="CHEBI:58437"/>
        <note>ligand shared between two neighboring subunits</note>
    </ligand>
</feature>
<feature type="domain" description="NAD/GMP synthase" evidence="11">
    <location>
        <begin position="31"/>
        <end position="278"/>
    </location>
</feature>
<dbReference type="InterPro" id="IPR022926">
    <property type="entry name" value="NH(3)-dep_NAD(+)_synth"/>
</dbReference>
<keyword evidence="5 8" id="KW-0067">ATP-binding</keyword>
<feature type="binding site" evidence="8">
    <location>
        <position position="224"/>
    </location>
    <ligand>
        <name>ATP</name>
        <dbReference type="ChEBI" id="CHEBI:30616"/>
    </ligand>
</feature>
<dbReference type="CDD" id="cd00553">
    <property type="entry name" value="NAD_synthase"/>
    <property type="match status" value="1"/>
</dbReference>
<evidence type="ECO:0000313" key="13">
    <source>
        <dbReference type="Proteomes" id="UP000632154"/>
    </source>
</evidence>
<dbReference type="HAMAP" id="MF_00193">
    <property type="entry name" value="NadE_ammonia_dep"/>
    <property type="match status" value="1"/>
</dbReference>
<dbReference type="NCBIfam" id="TIGR00552">
    <property type="entry name" value="nadE"/>
    <property type="match status" value="1"/>
</dbReference>
<comment type="caution">
    <text evidence="12">The sequence shown here is derived from an EMBL/GenBank/DDBJ whole genome shotgun (WGS) entry which is preliminary data.</text>
</comment>
<keyword evidence="3 8" id="KW-0479">Metal-binding</keyword>
<evidence type="ECO:0000256" key="10">
    <source>
        <dbReference type="RuleBase" id="RU003812"/>
    </source>
</evidence>
<name>A0ABQ3K5J3_9DEIO</name>
<dbReference type="InterPro" id="IPR022310">
    <property type="entry name" value="NAD/GMP_synthase"/>
</dbReference>
<evidence type="ECO:0000256" key="5">
    <source>
        <dbReference type="ARBA" id="ARBA00022840"/>
    </source>
</evidence>
<keyword evidence="6 8" id="KW-0460">Magnesium</keyword>
<feature type="binding site" description="in other chain" evidence="8">
    <location>
        <position position="186"/>
    </location>
    <ligand>
        <name>deamido-NAD(+)</name>
        <dbReference type="ChEBI" id="CHEBI:58437"/>
        <note>ligand shared between two neighboring subunits</note>
    </ligand>
</feature>
<dbReference type="SUPFAM" id="SSF52402">
    <property type="entry name" value="Adenine nucleotide alpha hydrolases-like"/>
    <property type="match status" value="1"/>
</dbReference>
<dbReference type="InterPro" id="IPR014729">
    <property type="entry name" value="Rossmann-like_a/b/a_fold"/>
</dbReference>
<comment type="function">
    <text evidence="8">Catalyzes the ATP-dependent amidation of deamido-NAD to form NAD. Uses ammonia as a nitrogen source.</text>
</comment>
<keyword evidence="2 8" id="KW-0436">Ligase</keyword>
<dbReference type="PANTHER" id="PTHR23090">
    <property type="entry name" value="NH 3 /GLUTAMINE-DEPENDENT NAD + SYNTHETASE"/>
    <property type="match status" value="1"/>
</dbReference>
<organism evidence="12 13">
    <name type="scientific">Deinococcus piscis</name>
    <dbReference type="NCBI Taxonomy" id="394230"/>
    <lineage>
        <taxon>Bacteria</taxon>
        <taxon>Thermotogati</taxon>
        <taxon>Deinococcota</taxon>
        <taxon>Deinococci</taxon>
        <taxon>Deinococcales</taxon>
        <taxon>Deinococcaceae</taxon>
        <taxon>Deinococcus</taxon>
    </lineage>
</organism>
<comment type="subunit">
    <text evidence="8">Homodimer.</text>
</comment>
<evidence type="ECO:0000256" key="6">
    <source>
        <dbReference type="ARBA" id="ARBA00022842"/>
    </source>
</evidence>
<feature type="binding site" evidence="8">
    <location>
        <begin position="53"/>
        <end position="60"/>
    </location>
    <ligand>
        <name>ATP</name>
        <dbReference type="ChEBI" id="CHEBI:30616"/>
    </ligand>
</feature>
<protein>
    <recommendedName>
        <fullName evidence="8 10">NH(3)-dependent NAD(+) synthetase</fullName>
        <ecNumber evidence="8 10">6.3.1.5</ecNumber>
    </recommendedName>
</protein>
<dbReference type="PANTHER" id="PTHR23090:SF7">
    <property type="entry name" value="NH(3)-DEPENDENT NAD(+) SYNTHETASE"/>
    <property type="match status" value="1"/>
</dbReference>
<dbReference type="InterPro" id="IPR003694">
    <property type="entry name" value="NAD_synthase"/>
</dbReference>
<comment type="pathway">
    <text evidence="8">Cofactor biosynthesis; NAD(+) biosynthesis; NAD(+) from deamido-NAD(+) (ammonia route): step 1/1.</text>
</comment>
<feature type="binding site" evidence="8">
    <location>
        <position position="59"/>
    </location>
    <ligand>
        <name>Mg(2+)</name>
        <dbReference type="ChEBI" id="CHEBI:18420"/>
    </ligand>
</feature>
<dbReference type="NCBIfam" id="NF001979">
    <property type="entry name" value="PRK00768.1"/>
    <property type="match status" value="1"/>
</dbReference>
<dbReference type="Pfam" id="PF02540">
    <property type="entry name" value="NAD_synthase"/>
    <property type="match status" value="1"/>
</dbReference>
<evidence type="ECO:0000256" key="9">
    <source>
        <dbReference type="RuleBase" id="RU003811"/>
    </source>
</evidence>
<comment type="catalytic activity">
    <reaction evidence="8 10">
        <text>deamido-NAD(+) + NH4(+) + ATP = AMP + diphosphate + NAD(+) + H(+)</text>
        <dbReference type="Rhea" id="RHEA:21188"/>
        <dbReference type="ChEBI" id="CHEBI:15378"/>
        <dbReference type="ChEBI" id="CHEBI:28938"/>
        <dbReference type="ChEBI" id="CHEBI:30616"/>
        <dbReference type="ChEBI" id="CHEBI:33019"/>
        <dbReference type="ChEBI" id="CHEBI:57540"/>
        <dbReference type="ChEBI" id="CHEBI:58437"/>
        <dbReference type="ChEBI" id="CHEBI:456215"/>
        <dbReference type="EC" id="6.3.1.5"/>
    </reaction>
</comment>
<evidence type="ECO:0000256" key="7">
    <source>
        <dbReference type="ARBA" id="ARBA00023027"/>
    </source>
</evidence>
<gene>
    <name evidence="8 12" type="primary">nadE</name>
    <name evidence="12" type="ORF">GCM10017783_15510</name>
</gene>
<accession>A0ABQ3K5J3</accession>
<evidence type="ECO:0000256" key="1">
    <source>
        <dbReference type="ARBA" id="ARBA00005859"/>
    </source>
</evidence>
<evidence type="ECO:0000256" key="4">
    <source>
        <dbReference type="ARBA" id="ARBA00022741"/>
    </source>
</evidence>
<feature type="binding site" description="in other chain" evidence="8">
    <location>
        <position position="153"/>
    </location>
    <ligand>
        <name>deamido-NAD(+)</name>
        <dbReference type="ChEBI" id="CHEBI:58437"/>
        <note>ligand shared between two neighboring subunits</note>
    </ligand>
</feature>
<evidence type="ECO:0000313" key="12">
    <source>
        <dbReference type="EMBL" id="GHG03869.1"/>
    </source>
</evidence>
<dbReference type="EMBL" id="BNAL01000018">
    <property type="protein sequence ID" value="GHG03869.1"/>
    <property type="molecule type" value="Genomic_DNA"/>
</dbReference>
<keyword evidence="7 8" id="KW-0520">NAD</keyword>
<feature type="binding site" evidence="8">
    <location>
        <position position="202"/>
    </location>
    <ligand>
        <name>ATP</name>
        <dbReference type="ChEBI" id="CHEBI:30616"/>
    </ligand>
</feature>
<keyword evidence="13" id="KW-1185">Reference proteome</keyword>
<proteinExistence type="inferred from homology"/>
<evidence type="ECO:0000256" key="3">
    <source>
        <dbReference type="ARBA" id="ARBA00022723"/>
    </source>
</evidence>
<evidence type="ECO:0000256" key="8">
    <source>
        <dbReference type="HAMAP-Rule" id="MF_00193"/>
    </source>
</evidence>
<dbReference type="Gene3D" id="3.40.50.620">
    <property type="entry name" value="HUPs"/>
    <property type="match status" value="1"/>
</dbReference>
<dbReference type="EC" id="6.3.1.5" evidence="8 10"/>
<feature type="binding site" description="in other chain" evidence="8">
    <location>
        <begin position="273"/>
        <end position="274"/>
    </location>
    <ligand>
        <name>deamido-NAD(+)</name>
        <dbReference type="ChEBI" id="CHEBI:58437"/>
        <note>ligand shared between two neighboring subunits</note>
    </ligand>
</feature>
<evidence type="ECO:0000256" key="2">
    <source>
        <dbReference type="ARBA" id="ARBA00022598"/>
    </source>
</evidence>
<keyword evidence="4 8" id="KW-0547">Nucleotide-binding</keyword>
<dbReference type="Proteomes" id="UP000632154">
    <property type="component" value="Unassembled WGS sequence"/>
</dbReference>
<evidence type="ECO:0000259" key="11">
    <source>
        <dbReference type="Pfam" id="PF02540"/>
    </source>
</evidence>
<feature type="binding site" evidence="8">
    <location>
        <position position="173"/>
    </location>
    <ligand>
        <name>ATP</name>
        <dbReference type="ChEBI" id="CHEBI:30616"/>
    </ligand>
</feature>
<dbReference type="RefSeq" id="WP_229838993.1">
    <property type="nucleotide sequence ID" value="NZ_BNAL01000018.1"/>
</dbReference>
<feature type="binding site" evidence="8">
    <location>
        <position position="178"/>
    </location>
    <ligand>
        <name>Mg(2+)</name>
        <dbReference type="ChEBI" id="CHEBI:18420"/>
    </ligand>
</feature>
<reference evidence="13" key="1">
    <citation type="journal article" date="2019" name="Int. J. Syst. Evol. Microbiol.">
        <title>The Global Catalogue of Microorganisms (GCM) 10K type strain sequencing project: providing services to taxonomists for standard genome sequencing and annotation.</title>
        <authorList>
            <consortium name="The Broad Institute Genomics Platform"/>
            <consortium name="The Broad Institute Genome Sequencing Center for Infectious Disease"/>
            <person name="Wu L."/>
            <person name="Ma J."/>
        </authorList>
    </citation>
    <scope>NUCLEOTIDE SEQUENCE [LARGE SCALE GENOMIC DNA]</scope>
    <source>
        <strain evidence="13">CGMCC 1.18439</strain>
    </source>
</reference>
<comment type="similarity">
    <text evidence="1 8 9">Belongs to the NAD synthetase family.</text>
</comment>